<dbReference type="GO" id="GO:0005634">
    <property type="term" value="C:nucleus"/>
    <property type="evidence" value="ECO:0007669"/>
    <property type="project" value="TreeGrafter"/>
</dbReference>
<dbReference type="PANTHER" id="PTHR45812:SF1">
    <property type="entry name" value="DNA POLYMERASE ZETA CATALYTIC SUBUNIT"/>
    <property type="match status" value="1"/>
</dbReference>
<dbReference type="PRINTS" id="PR00106">
    <property type="entry name" value="DNAPOLB"/>
</dbReference>
<dbReference type="FunFam" id="1.10.287.690:FF:000002">
    <property type="entry name" value="DNA polymerase zeta"/>
    <property type="match status" value="1"/>
</dbReference>
<dbReference type="InterPro" id="IPR017964">
    <property type="entry name" value="DNA-dir_DNA_pol_B_CS"/>
</dbReference>
<dbReference type="Pfam" id="PF00136">
    <property type="entry name" value="DNA_pol_B"/>
    <property type="match status" value="1"/>
</dbReference>
<evidence type="ECO:0000256" key="12">
    <source>
        <dbReference type="ARBA" id="ARBA00049244"/>
    </source>
</evidence>
<feature type="compositionally biased region" description="Polar residues" evidence="14">
    <location>
        <begin position="433"/>
        <end position="456"/>
    </location>
</feature>
<dbReference type="PROSITE" id="PS00116">
    <property type="entry name" value="DNA_POLYMERASE_B"/>
    <property type="match status" value="1"/>
</dbReference>
<evidence type="ECO:0000256" key="2">
    <source>
        <dbReference type="ARBA" id="ARBA00005755"/>
    </source>
</evidence>
<evidence type="ECO:0000256" key="4">
    <source>
        <dbReference type="ARBA" id="ARBA00022695"/>
    </source>
</evidence>
<evidence type="ECO:0000313" key="18">
    <source>
        <dbReference type="Proteomes" id="UP000326759"/>
    </source>
</evidence>
<dbReference type="SUPFAM" id="SSF53098">
    <property type="entry name" value="Ribonuclease H-like"/>
    <property type="match status" value="1"/>
</dbReference>
<keyword evidence="8 13" id="KW-0239">DNA-directed DNA polymerase</keyword>
<dbReference type="GO" id="GO:0003887">
    <property type="term" value="F:DNA-directed DNA polymerase activity"/>
    <property type="evidence" value="ECO:0007669"/>
    <property type="project" value="UniProtKB-KW"/>
</dbReference>
<dbReference type="GO" id="GO:0006260">
    <property type="term" value="P:DNA replication"/>
    <property type="evidence" value="ECO:0007669"/>
    <property type="project" value="UniProtKB-KW"/>
</dbReference>
<keyword evidence="18" id="KW-1185">Reference proteome</keyword>
<dbReference type="SMART" id="SM00486">
    <property type="entry name" value="POLBc"/>
    <property type="match status" value="1"/>
</dbReference>
<protein>
    <recommendedName>
        <fullName evidence="13">DNA polymerase</fullName>
        <ecNumber evidence="13">2.7.7.7</ecNumber>
    </recommendedName>
</protein>
<keyword evidence="3 13" id="KW-0808">Transferase</keyword>
<evidence type="ECO:0000256" key="7">
    <source>
        <dbReference type="ARBA" id="ARBA00022833"/>
    </source>
</evidence>
<name>A0A5N5TIQ2_9CRUS</name>
<dbReference type="SUPFAM" id="SSF56672">
    <property type="entry name" value="DNA/RNA polymerases"/>
    <property type="match status" value="1"/>
</dbReference>
<feature type="compositionally biased region" description="Basic and acidic residues" evidence="14">
    <location>
        <begin position="166"/>
        <end position="176"/>
    </location>
</feature>
<dbReference type="InterPro" id="IPR012337">
    <property type="entry name" value="RNaseH-like_sf"/>
</dbReference>
<keyword evidence="4 13" id="KW-0548">Nucleotidyltransferase</keyword>
<feature type="region of interest" description="Disordered" evidence="14">
    <location>
        <begin position="97"/>
        <end position="136"/>
    </location>
</feature>
<dbReference type="Gene3D" id="3.90.1600.10">
    <property type="entry name" value="Palm domain of DNA polymerase"/>
    <property type="match status" value="1"/>
</dbReference>
<feature type="region of interest" description="Disordered" evidence="14">
    <location>
        <begin position="554"/>
        <end position="582"/>
    </location>
</feature>
<keyword evidence="7" id="KW-0862">Zinc</keyword>
<evidence type="ECO:0000256" key="9">
    <source>
        <dbReference type="ARBA" id="ARBA00023004"/>
    </source>
</evidence>
<dbReference type="CDD" id="cd05534">
    <property type="entry name" value="POLBc_zeta"/>
    <property type="match status" value="1"/>
</dbReference>
<evidence type="ECO:0000256" key="6">
    <source>
        <dbReference type="ARBA" id="ARBA00022763"/>
    </source>
</evidence>
<keyword evidence="13" id="KW-0238">DNA-binding</keyword>
<dbReference type="GO" id="GO:0003677">
    <property type="term" value="F:DNA binding"/>
    <property type="evidence" value="ECO:0007669"/>
    <property type="project" value="UniProtKB-KW"/>
</dbReference>
<dbReference type="Proteomes" id="UP000326759">
    <property type="component" value="Unassembled WGS sequence"/>
</dbReference>
<dbReference type="InterPro" id="IPR036397">
    <property type="entry name" value="RNaseH_sf"/>
</dbReference>
<dbReference type="InterPro" id="IPR023211">
    <property type="entry name" value="DNA_pol_palm_dom_sf"/>
</dbReference>
<gene>
    <name evidence="17" type="primary">Rev3l</name>
    <name evidence="17" type="ORF">Anas_02878</name>
</gene>
<reference evidence="17 18" key="1">
    <citation type="journal article" date="2019" name="PLoS Biol.">
        <title>Sex chromosomes control vertical transmission of feminizing Wolbachia symbionts in an isopod.</title>
        <authorList>
            <person name="Becking T."/>
            <person name="Chebbi M.A."/>
            <person name="Giraud I."/>
            <person name="Moumen B."/>
            <person name="Laverre T."/>
            <person name="Caubet Y."/>
            <person name="Peccoud J."/>
            <person name="Gilbert C."/>
            <person name="Cordaux R."/>
        </authorList>
    </citation>
    <scope>NUCLEOTIDE SEQUENCE [LARGE SCALE GENOMIC DNA]</scope>
    <source>
        <strain evidence="17">ANa2</strain>
        <tissue evidence="17">Whole body excluding digestive tract and cuticle</tissue>
    </source>
</reference>
<comment type="cofactor">
    <cofactor evidence="1">
        <name>[4Fe-4S] cluster</name>
        <dbReference type="ChEBI" id="CHEBI:49883"/>
    </cofactor>
</comment>
<comment type="caution">
    <text evidence="17">The sequence shown here is derived from an EMBL/GenBank/DDBJ whole genome shotgun (WGS) entry which is preliminary data.</text>
</comment>
<evidence type="ECO:0000259" key="15">
    <source>
        <dbReference type="Pfam" id="PF00136"/>
    </source>
</evidence>
<comment type="catalytic activity">
    <reaction evidence="12 13">
        <text>DNA(n) + a 2'-deoxyribonucleoside 5'-triphosphate = DNA(n+1) + diphosphate</text>
        <dbReference type="Rhea" id="RHEA:22508"/>
        <dbReference type="Rhea" id="RHEA-COMP:17339"/>
        <dbReference type="Rhea" id="RHEA-COMP:17340"/>
        <dbReference type="ChEBI" id="CHEBI:33019"/>
        <dbReference type="ChEBI" id="CHEBI:61560"/>
        <dbReference type="ChEBI" id="CHEBI:173112"/>
        <dbReference type="EC" id="2.7.7.7"/>
    </reaction>
</comment>
<evidence type="ECO:0000256" key="8">
    <source>
        <dbReference type="ARBA" id="ARBA00022932"/>
    </source>
</evidence>
<evidence type="ECO:0000256" key="11">
    <source>
        <dbReference type="ARBA" id="ARBA00023204"/>
    </source>
</evidence>
<dbReference type="InterPro" id="IPR006134">
    <property type="entry name" value="DNA-dir_DNA_pol_B_multi_dom"/>
</dbReference>
<evidence type="ECO:0000256" key="1">
    <source>
        <dbReference type="ARBA" id="ARBA00001966"/>
    </source>
</evidence>
<dbReference type="EC" id="2.7.7.7" evidence="13"/>
<dbReference type="GO" id="GO:0051536">
    <property type="term" value="F:iron-sulfur cluster binding"/>
    <property type="evidence" value="ECO:0007669"/>
    <property type="project" value="UniProtKB-KW"/>
</dbReference>
<dbReference type="CDD" id="cd05778">
    <property type="entry name" value="DNA_polB_zeta_exo"/>
    <property type="match status" value="1"/>
</dbReference>
<keyword evidence="10" id="KW-0411">Iron-sulfur</keyword>
<keyword evidence="11" id="KW-0234">DNA repair</keyword>
<evidence type="ECO:0000259" key="16">
    <source>
        <dbReference type="Pfam" id="PF03104"/>
    </source>
</evidence>
<feature type="region of interest" description="Disordered" evidence="14">
    <location>
        <begin position="164"/>
        <end position="236"/>
    </location>
</feature>
<evidence type="ECO:0000256" key="13">
    <source>
        <dbReference type="RuleBase" id="RU000442"/>
    </source>
</evidence>
<dbReference type="InterPro" id="IPR030559">
    <property type="entry name" value="PolZ_Rev3"/>
</dbReference>
<dbReference type="InterPro" id="IPR042087">
    <property type="entry name" value="DNA_pol_B_thumb"/>
</dbReference>
<proteinExistence type="inferred from homology"/>
<sequence length="1368" mass="155429">MADTQKCISTYGNRLKEKISELLDQKRKYLHNKQEMNNETSTKHLNKTNETTEFKLKSLSKTYVDLFGSSKEVSQHSKMFASNSADDDEEYIPYPVSQVKDLPRLSPPPQSLNIEIESDEEYMPEPIVSSQDSKPEYIPTKIEDIGFKPTKYGVSCDAYVPQPVFDHSDHSKKKDSSNNCKKSKGEDSSSSGESEKSKKFLHDKTFSQSSSTKGNFEKKDDKEKSNKKGNKRRNDFSNIFNSSVKKSVLYKYEIPPPTIEEISLSGLEIGESTLPPAFCSNIEDIPSKPLEVGGHVLKLSSNLMEDLKEFEGRFQSDGIQNWKVLLRTMRLEINTKVSFSGTNYVKEKKSKLLTPLKPPPSPEKCKEWISLWKKSHGNDKDDDYEDNKKLSGTNSEGRSFSSGSTSILDKNSQPNSNSQSSTSSSNGKKNRSTLTLSETPITKSVLKTSTPFPSKNKQCKKKRRISWDDEVKLSLEEDELSENISQELFTDVPEEEERTIHDSSVLSQNVSGKKVVRTSPSVSVDYLKELSKNQRRSKRAKKLLTDFKRQKTLSPILEPKSSSKTLVDNSSQGSPSSQIENVKETFRVETSLDCSSSSTQKRNYYNSQFRKQFYSPSPHHSLSEEISGPSFNTTYGFKIENHNLQEAKSVHKYEYLTVMCVECHVTSRPSLLPDPKVDPISALIFSITQDAPEDHPTLKQQSVRAQADLLAHSGVNSISSLFVNSEVDLLEEIIRLVHHWDPDILVGYEVQMSSWGYLLERGTTLIENIVSRLSRVPDSKDSHFQEEKDEYGAEHTHQIHIIGRIILNVWRLMRAEVTLTSYSLENVAYHVLHVRIPSFSYDLLTKWWTSDKQRFRTLEHYIRKCNLTVELLQRLDLITRTSELARLFGLQFYEVLSRGSQLRVESMMLRLSRGENMVAISPSINQRGTMKAPEWLPLIMEPESRYYTDPVIVLDFQSLYPSMIIAYNYCFSTCLGRVSFLGSSEDPFNFGASQLKVSPEYLASIIDQINISPCGIAFVQPSIRKGVLPKMLEEILNTRIMVKTAMKAHKDIESLQRVLHSRQLGLKLIANVTYGYTSANFSGRMPCVEIADSVVSKGRETLERAITLVNSRKEWGGRVVYGDTDSLFVHLPNKSKEEAFKIGKIIAKEVTQRNPKPVKLKFEKVYLPCILQTKKRYVGYMYESEDQKEPVFDAKGIETVRRDGCPAIVKILEKSLKILFNSSDVSLVKSFVQRQMTKIMQGKVNIQDLTFAKEYRGMKGYRPSACVPALELTRFQDLPRSSVPSLLNSRNTEQEKTFSITRFFSTSTCAACGQTIKDKLVQDINSRRHLCDTCVSSPQKTILALTSKINNYERGCGSYIKEKLKYVN</sequence>
<dbReference type="GO" id="GO:0000724">
    <property type="term" value="P:double-strand break repair via homologous recombination"/>
    <property type="evidence" value="ECO:0007669"/>
    <property type="project" value="TreeGrafter"/>
</dbReference>
<dbReference type="GO" id="GO:0016035">
    <property type="term" value="C:zeta DNA polymerase complex"/>
    <property type="evidence" value="ECO:0007669"/>
    <property type="project" value="InterPro"/>
</dbReference>
<feature type="region of interest" description="Disordered" evidence="14">
    <location>
        <begin position="377"/>
        <end position="459"/>
    </location>
</feature>
<dbReference type="InterPro" id="IPR006172">
    <property type="entry name" value="DNA-dir_DNA_pol_B"/>
</dbReference>
<evidence type="ECO:0000256" key="14">
    <source>
        <dbReference type="SAM" id="MobiDB-lite"/>
    </source>
</evidence>
<dbReference type="GO" id="GO:0000166">
    <property type="term" value="F:nucleotide binding"/>
    <property type="evidence" value="ECO:0007669"/>
    <property type="project" value="InterPro"/>
</dbReference>
<dbReference type="Gene3D" id="3.30.420.10">
    <property type="entry name" value="Ribonuclease H-like superfamily/Ribonuclease H"/>
    <property type="match status" value="1"/>
</dbReference>
<evidence type="ECO:0000256" key="3">
    <source>
        <dbReference type="ARBA" id="ARBA00022679"/>
    </source>
</evidence>
<feature type="compositionally biased region" description="Basic and acidic residues" evidence="14">
    <location>
        <begin position="183"/>
        <end position="205"/>
    </location>
</feature>
<dbReference type="GO" id="GO:0046872">
    <property type="term" value="F:metal ion binding"/>
    <property type="evidence" value="ECO:0007669"/>
    <property type="project" value="UniProtKB-KW"/>
</dbReference>
<dbReference type="Gene3D" id="1.10.132.60">
    <property type="entry name" value="DNA polymerase family B, C-terminal domain"/>
    <property type="match status" value="1"/>
</dbReference>
<keyword evidence="5" id="KW-0479">Metal-binding</keyword>
<feature type="compositionally biased region" description="Polar residues" evidence="14">
    <location>
        <begin position="560"/>
        <end position="580"/>
    </location>
</feature>
<dbReference type="OrthoDB" id="2414538at2759"/>
<keyword evidence="9" id="KW-0408">Iron</keyword>
<evidence type="ECO:0000256" key="10">
    <source>
        <dbReference type="ARBA" id="ARBA00023014"/>
    </source>
</evidence>
<dbReference type="GO" id="GO:0042276">
    <property type="term" value="P:error-prone translesion synthesis"/>
    <property type="evidence" value="ECO:0007669"/>
    <property type="project" value="TreeGrafter"/>
</dbReference>
<organism evidence="17 18">
    <name type="scientific">Armadillidium nasatum</name>
    <dbReference type="NCBI Taxonomy" id="96803"/>
    <lineage>
        <taxon>Eukaryota</taxon>
        <taxon>Metazoa</taxon>
        <taxon>Ecdysozoa</taxon>
        <taxon>Arthropoda</taxon>
        <taxon>Crustacea</taxon>
        <taxon>Multicrustacea</taxon>
        <taxon>Malacostraca</taxon>
        <taxon>Eumalacostraca</taxon>
        <taxon>Peracarida</taxon>
        <taxon>Isopoda</taxon>
        <taxon>Oniscidea</taxon>
        <taxon>Crinocheta</taxon>
        <taxon>Armadillidiidae</taxon>
        <taxon>Armadillidium</taxon>
    </lineage>
</organism>
<dbReference type="InterPro" id="IPR043502">
    <property type="entry name" value="DNA/RNA_pol_sf"/>
</dbReference>
<evidence type="ECO:0000256" key="5">
    <source>
        <dbReference type="ARBA" id="ARBA00022723"/>
    </source>
</evidence>
<dbReference type="FunFam" id="3.30.420.10:FF:000024">
    <property type="entry name" value="DNA polymerase zeta catalytic subunit"/>
    <property type="match status" value="1"/>
</dbReference>
<dbReference type="EMBL" id="SEYY01000951">
    <property type="protein sequence ID" value="KAB7506189.1"/>
    <property type="molecule type" value="Genomic_DNA"/>
</dbReference>
<feature type="domain" description="DNA-directed DNA polymerase family B multifunctional" evidence="15">
    <location>
        <begin position="892"/>
        <end position="1272"/>
    </location>
</feature>
<dbReference type="InterPro" id="IPR006133">
    <property type="entry name" value="DNA-dir_DNA_pol_B_exonuc"/>
</dbReference>
<dbReference type="Pfam" id="PF03104">
    <property type="entry name" value="DNA_pol_B_exo1"/>
    <property type="match status" value="1"/>
</dbReference>
<feature type="compositionally biased region" description="Low complexity" evidence="14">
    <location>
        <begin position="395"/>
        <end position="427"/>
    </location>
</feature>
<keyword evidence="13" id="KW-0235">DNA replication</keyword>
<dbReference type="PANTHER" id="PTHR45812">
    <property type="entry name" value="DNA POLYMERASE ZETA CATALYTIC SUBUNIT"/>
    <property type="match status" value="1"/>
</dbReference>
<accession>A0A5N5TIQ2</accession>
<keyword evidence="6" id="KW-0227">DNA damage</keyword>
<feature type="domain" description="DNA-directed DNA polymerase family B exonuclease" evidence="16">
    <location>
        <begin position="635"/>
        <end position="827"/>
    </location>
</feature>
<evidence type="ECO:0000313" key="17">
    <source>
        <dbReference type="EMBL" id="KAB7506189.1"/>
    </source>
</evidence>
<dbReference type="Gene3D" id="1.10.287.690">
    <property type="entry name" value="Helix hairpin bin"/>
    <property type="match status" value="1"/>
</dbReference>
<feature type="compositionally biased region" description="Basic and acidic residues" evidence="14">
    <location>
        <begin position="215"/>
        <end position="226"/>
    </location>
</feature>
<comment type="similarity">
    <text evidence="2 13">Belongs to the DNA polymerase type-B family.</text>
</comment>